<evidence type="ECO:0000256" key="2">
    <source>
        <dbReference type="ARBA" id="ARBA00010738"/>
    </source>
</evidence>
<dbReference type="EMBL" id="JAODUP010000439">
    <property type="protein sequence ID" value="KAK2149736.1"/>
    <property type="molecule type" value="Genomic_DNA"/>
</dbReference>
<keyword evidence="7" id="KW-0744">Spermatogenesis</keyword>
<evidence type="ECO:0000313" key="19">
    <source>
        <dbReference type="EMBL" id="KAK2149736.1"/>
    </source>
</evidence>
<evidence type="ECO:0000259" key="18">
    <source>
        <dbReference type="Pfam" id="PF24671"/>
    </source>
</evidence>
<dbReference type="PANTHER" id="PTHR35249">
    <property type="entry name" value="DYNEIN REGULATORY COMPLEX SUBUNIT 7"/>
    <property type="match status" value="1"/>
</dbReference>
<evidence type="ECO:0000313" key="20">
    <source>
        <dbReference type="Proteomes" id="UP001208570"/>
    </source>
</evidence>
<proteinExistence type="inferred from homology"/>
<evidence type="ECO:0000259" key="16">
    <source>
        <dbReference type="Pfam" id="PF24656"/>
    </source>
</evidence>
<dbReference type="InterPro" id="IPR038765">
    <property type="entry name" value="Papain-like_cys_pep_sf"/>
</dbReference>
<keyword evidence="10" id="KW-0206">Cytoskeleton</keyword>
<dbReference type="Pfam" id="PF24671">
    <property type="entry name" value="DRC7_C"/>
    <property type="match status" value="1"/>
</dbReference>
<accession>A0AAD9JBW5</accession>
<dbReference type="InterPro" id="IPR056292">
    <property type="entry name" value="DRC7_C"/>
</dbReference>
<dbReference type="SUPFAM" id="SSF54001">
    <property type="entry name" value="Cysteine proteinases"/>
    <property type="match status" value="1"/>
</dbReference>
<sequence>MAEDTEQTPEEQKPPSIPETGDAQDETKSVESARNEESQHGEGSEGGGTDEFGAIQENGDELSEDAAALKEELDKIKVEPPQIQDPSEIFDPAEFPESYKENLPKENLVLAFAENFRRQYVHLYRDRKPLFLNPVNECGVEKFVCTTIRPTLLPYKILYDWDGAADFVSDYLNFTPLDPAHELPKRLLSASTVLKRQKGNCFEYSTVLCSFLIGAGYDAYVISGYANKETCLMDETREICPLLKKKEEKKVEEKKKEQKKYTVKPPKDLQSRFEQKMAQRTTKAAEDEAERLKREEEERQAVLEKPPPDPLHGLRVHSWVIVLSGKREVPESFFIEPLTGNAHPITSDNYLGIESLWNNQNYWVNMQDCSEGVKKMNYDLDDCTLWEFMFPSDDKPKLLLPEDELDDFEDDEEDDEKEDERTKKIIDIPPSWIEPIDIKPRDFQMRCPQGKKAKLYKHAKLEKFAHYLMKDGLVCRLSMYEDKELTDLKQIKEYYSNRVDKLKERVHNHRTGWIVEFYKPGRHRCLKEHHYKASGPGPESERRMVFYDEARVDGLQMREEMPTEMTEHFVNRDDFLYYRHVQFGKRPKKFGPAEVQSPRPIIKMVEKYHHNEKKPANEDIAEIVFSVAEERIHVIYHTEDDKISSCTREFLKPGNTEEKGATIVWDPENHTTFQVDMHSKDKKKVEIYEMMCKLIDAENNCRDRTRQSEEEVQAILNDRVREESTSELEISVYDTERNEKAKKHRAELERLQAEEKKRRQEMELDYLAPFLAQVGDPEKITPKLAYKLKEDCLSDLKQRLIDKANLIQARFEKETQELQKKQAWYQQNQVSMQKDDEEEYLNYCSEAMFRIHILELRLNRHKEMAPHKYMELEKKIRSDPRLAEFF</sequence>
<dbReference type="AlphaFoldDB" id="A0AAD9JBW5"/>
<comment type="subcellular location">
    <subcellularLocation>
        <location evidence="1">Cytoplasm</location>
        <location evidence="1">Cytoskeleton</location>
        <location evidence="1">Flagellum axoneme</location>
    </subcellularLocation>
</comment>
<evidence type="ECO:0000256" key="14">
    <source>
        <dbReference type="SAM" id="Coils"/>
    </source>
</evidence>
<evidence type="ECO:0000256" key="4">
    <source>
        <dbReference type="ARBA" id="ARBA00022490"/>
    </source>
</evidence>
<evidence type="ECO:0000256" key="13">
    <source>
        <dbReference type="ARBA" id="ARBA00031733"/>
    </source>
</evidence>
<evidence type="ECO:0000256" key="3">
    <source>
        <dbReference type="ARBA" id="ARBA00021303"/>
    </source>
</evidence>
<dbReference type="Pfam" id="PF24667">
    <property type="entry name" value="MORN_DRC7"/>
    <property type="match status" value="1"/>
</dbReference>
<evidence type="ECO:0000256" key="1">
    <source>
        <dbReference type="ARBA" id="ARBA00004611"/>
    </source>
</evidence>
<dbReference type="GO" id="GO:0031514">
    <property type="term" value="C:motile cilium"/>
    <property type="evidence" value="ECO:0007669"/>
    <property type="project" value="TreeGrafter"/>
</dbReference>
<organism evidence="19 20">
    <name type="scientific">Paralvinella palmiformis</name>
    <dbReference type="NCBI Taxonomy" id="53620"/>
    <lineage>
        <taxon>Eukaryota</taxon>
        <taxon>Metazoa</taxon>
        <taxon>Spiralia</taxon>
        <taxon>Lophotrochozoa</taxon>
        <taxon>Annelida</taxon>
        <taxon>Polychaeta</taxon>
        <taxon>Sedentaria</taxon>
        <taxon>Canalipalpata</taxon>
        <taxon>Terebellida</taxon>
        <taxon>Terebelliformia</taxon>
        <taxon>Alvinellidae</taxon>
        <taxon>Paralvinella</taxon>
    </lineage>
</organism>
<evidence type="ECO:0000256" key="12">
    <source>
        <dbReference type="ARBA" id="ARBA00031627"/>
    </source>
</evidence>
<feature type="compositionally biased region" description="Basic and acidic residues" evidence="15">
    <location>
        <begin position="251"/>
        <end position="302"/>
    </location>
</feature>
<feature type="domain" description="CEP76/DRC7 peptidase-like" evidence="16">
    <location>
        <begin position="316"/>
        <end position="389"/>
    </location>
</feature>
<keyword evidence="6" id="KW-0282">Flagellum</keyword>
<dbReference type="PANTHER" id="PTHR35249:SF2">
    <property type="entry name" value="DYNEIN REGULATORY COMPLEX SUBUNIT 7"/>
    <property type="match status" value="1"/>
</dbReference>
<dbReference type="GO" id="GO:0030154">
    <property type="term" value="P:cell differentiation"/>
    <property type="evidence" value="ECO:0007669"/>
    <property type="project" value="UniProtKB-KW"/>
</dbReference>
<evidence type="ECO:0000256" key="10">
    <source>
        <dbReference type="ARBA" id="ARBA00023212"/>
    </source>
</evidence>
<reference evidence="19" key="1">
    <citation type="journal article" date="2023" name="Mol. Biol. Evol.">
        <title>Third-Generation Sequencing Reveals the Adaptive Role of the Epigenome in Three Deep-Sea Polychaetes.</title>
        <authorList>
            <person name="Perez M."/>
            <person name="Aroh O."/>
            <person name="Sun Y."/>
            <person name="Lan Y."/>
            <person name="Juniper S.K."/>
            <person name="Young C.R."/>
            <person name="Angers B."/>
            <person name="Qian P.Y."/>
        </authorList>
    </citation>
    <scope>NUCLEOTIDE SEQUENCE</scope>
    <source>
        <strain evidence="19">P08H-3</strain>
    </source>
</reference>
<evidence type="ECO:0000256" key="6">
    <source>
        <dbReference type="ARBA" id="ARBA00022846"/>
    </source>
</evidence>
<dbReference type="GO" id="GO:0007283">
    <property type="term" value="P:spermatogenesis"/>
    <property type="evidence" value="ECO:0007669"/>
    <property type="project" value="UniProtKB-KW"/>
</dbReference>
<comment type="similarity">
    <text evidence="2">Belongs to the DRC7 family.</text>
</comment>
<comment type="caution">
    <text evidence="19">The sequence shown here is derived from an EMBL/GenBank/DDBJ whole genome shotgun (WGS) entry which is preliminary data.</text>
</comment>
<evidence type="ECO:0000256" key="5">
    <source>
        <dbReference type="ARBA" id="ARBA00022782"/>
    </source>
</evidence>
<protein>
    <recommendedName>
        <fullName evidence="3">Dynein regulatory complex subunit 7</fullName>
    </recommendedName>
    <alternativeName>
        <fullName evidence="12">Coiled-coil domain-containing protein 135</fullName>
    </alternativeName>
    <alternativeName>
        <fullName evidence="13">Coiled-coil domain-containing protein lobo homolog</fullName>
    </alternativeName>
</protein>
<evidence type="ECO:0000256" key="11">
    <source>
        <dbReference type="ARBA" id="ARBA00023273"/>
    </source>
</evidence>
<evidence type="ECO:0000256" key="15">
    <source>
        <dbReference type="SAM" id="MobiDB-lite"/>
    </source>
</evidence>
<name>A0AAD9JBW5_9ANNE</name>
<evidence type="ECO:0000256" key="7">
    <source>
        <dbReference type="ARBA" id="ARBA00022871"/>
    </source>
</evidence>
<feature type="region of interest" description="Disordered" evidence="15">
    <location>
        <begin position="1"/>
        <end position="66"/>
    </location>
</feature>
<dbReference type="InterPro" id="IPR033551">
    <property type="entry name" value="DRC7/lobo"/>
</dbReference>
<keyword evidence="4" id="KW-0963">Cytoplasm</keyword>
<feature type="domain" description="Dynein regulatory complex subunit 7 MORN" evidence="17">
    <location>
        <begin position="448"/>
        <end position="731"/>
    </location>
</feature>
<keyword evidence="9" id="KW-0969">Cilium</keyword>
<keyword evidence="11" id="KW-0966">Cell projection</keyword>
<feature type="region of interest" description="Disordered" evidence="15">
    <location>
        <begin position="251"/>
        <end position="308"/>
    </location>
</feature>
<feature type="coiled-coil region" evidence="14">
    <location>
        <begin position="734"/>
        <end position="765"/>
    </location>
</feature>
<keyword evidence="5" id="KW-0221">Differentiation</keyword>
<evidence type="ECO:0000259" key="17">
    <source>
        <dbReference type="Pfam" id="PF24667"/>
    </source>
</evidence>
<dbReference type="InterPro" id="IPR056291">
    <property type="entry name" value="MORN_DRC7"/>
</dbReference>
<gene>
    <name evidence="19" type="ORF">LSH36_439g03069</name>
</gene>
<dbReference type="GO" id="GO:0030317">
    <property type="term" value="P:flagellated sperm motility"/>
    <property type="evidence" value="ECO:0007669"/>
    <property type="project" value="TreeGrafter"/>
</dbReference>
<dbReference type="InterPro" id="IPR056290">
    <property type="entry name" value="CEPT76/DRC7_peptidase-like_dom"/>
</dbReference>
<dbReference type="Pfam" id="PF24656">
    <property type="entry name" value="CEPT76_peptidase"/>
    <property type="match status" value="1"/>
</dbReference>
<evidence type="ECO:0000256" key="9">
    <source>
        <dbReference type="ARBA" id="ARBA00023069"/>
    </source>
</evidence>
<evidence type="ECO:0000256" key="8">
    <source>
        <dbReference type="ARBA" id="ARBA00023054"/>
    </source>
</evidence>
<keyword evidence="8 14" id="KW-0175">Coiled coil</keyword>
<dbReference type="Proteomes" id="UP001208570">
    <property type="component" value="Unassembled WGS sequence"/>
</dbReference>
<feature type="compositionally biased region" description="Basic and acidic residues" evidence="15">
    <location>
        <begin position="25"/>
        <end position="43"/>
    </location>
</feature>
<keyword evidence="20" id="KW-1185">Reference proteome</keyword>
<feature type="domain" description="Dynein regulatory complex subunit 7 C-terminal" evidence="18">
    <location>
        <begin position="778"/>
        <end position="885"/>
    </location>
</feature>